<dbReference type="EC" id="2.7.7.65" evidence="1"/>
<name>A0ABQ6Z422_9GAMM</name>
<keyword evidence="3" id="KW-0175">Coiled coil</keyword>
<feature type="coiled-coil region" evidence="3">
    <location>
        <begin position="290"/>
        <end position="324"/>
    </location>
</feature>
<evidence type="ECO:0000313" key="5">
    <source>
        <dbReference type="EMBL" id="KAF1692256.1"/>
    </source>
</evidence>
<organism evidence="5 6">
    <name type="scientific">Pseudoxanthomonas daejeonensis</name>
    <dbReference type="NCBI Taxonomy" id="266062"/>
    <lineage>
        <taxon>Bacteria</taxon>
        <taxon>Pseudomonadati</taxon>
        <taxon>Pseudomonadota</taxon>
        <taxon>Gammaproteobacteria</taxon>
        <taxon>Lysobacterales</taxon>
        <taxon>Lysobacteraceae</taxon>
        <taxon>Pseudoxanthomonas</taxon>
    </lineage>
</organism>
<dbReference type="Pfam" id="PF00990">
    <property type="entry name" value="GGDEF"/>
    <property type="match status" value="1"/>
</dbReference>
<keyword evidence="6" id="KW-1185">Reference proteome</keyword>
<evidence type="ECO:0000259" key="4">
    <source>
        <dbReference type="PROSITE" id="PS50887"/>
    </source>
</evidence>
<dbReference type="InterPro" id="IPR050469">
    <property type="entry name" value="Diguanylate_Cyclase"/>
</dbReference>
<dbReference type="Gene3D" id="3.30.70.270">
    <property type="match status" value="1"/>
</dbReference>
<evidence type="ECO:0000256" key="3">
    <source>
        <dbReference type="SAM" id="Coils"/>
    </source>
</evidence>
<dbReference type="EMBL" id="PDWN01000017">
    <property type="protein sequence ID" value="KAF1692256.1"/>
    <property type="molecule type" value="Genomic_DNA"/>
</dbReference>
<dbReference type="PANTHER" id="PTHR45138:SF9">
    <property type="entry name" value="DIGUANYLATE CYCLASE DGCM-RELATED"/>
    <property type="match status" value="1"/>
</dbReference>
<dbReference type="PANTHER" id="PTHR45138">
    <property type="entry name" value="REGULATORY COMPONENTS OF SENSORY TRANSDUCTION SYSTEM"/>
    <property type="match status" value="1"/>
</dbReference>
<dbReference type="PROSITE" id="PS50887">
    <property type="entry name" value="GGDEF"/>
    <property type="match status" value="1"/>
</dbReference>
<evidence type="ECO:0000256" key="2">
    <source>
        <dbReference type="ARBA" id="ARBA00034247"/>
    </source>
</evidence>
<protein>
    <recommendedName>
        <fullName evidence="1">diguanylate cyclase</fullName>
        <ecNumber evidence="1">2.7.7.65</ecNumber>
    </recommendedName>
</protein>
<dbReference type="Proteomes" id="UP000788419">
    <property type="component" value="Unassembled WGS sequence"/>
</dbReference>
<dbReference type="SMART" id="SM00267">
    <property type="entry name" value="GGDEF"/>
    <property type="match status" value="1"/>
</dbReference>
<evidence type="ECO:0000313" key="6">
    <source>
        <dbReference type="Proteomes" id="UP000788419"/>
    </source>
</evidence>
<dbReference type="InterPro" id="IPR000160">
    <property type="entry name" value="GGDEF_dom"/>
</dbReference>
<proteinExistence type="predicted"/>
<accession>A0ABQ6Z422</accession>
<comment type="caution">
    <text evidence="5">The sequence shown here is derived from an EMBL/GenBank/DDBJ whole genome shotgun (WGS) entry which is preliminary data.</text>
</comment>
<feature type="domain" description="GGDEF" evidence="4">
    <location>
        <begin position="355"/>
        <end position="486"/>
    </location>
</feature>
<reference evidence="5 6" key="1">
    <citation type="submission" date="2017-10" db="EMBL/GenBank/DDBJ databases">
        <title>Whole genome sequencing of members of genus Pseudoxanthomonas.</title>
        <authorList>
            <person name="Kumar S."/>
            <person name="Bansal K."/>
            <person name="Kaur A."/>
            <person name="Patil P."/>
            <person name="Sharma S."/>
            <person name="Patil P.B."/>
        </authorList>
    </citation>
    <scope>NUCLEOTIDE SEQUENCE [LARGE SCALE GENOMIC DNA]</scope>
    <source>
        <strain evidence="5 6">DSM 17801</strain>
    </source>
</reference>
<sequence length="486" mass="53730">MPIDRGPSVSVREPAVDAVVAAGARSVLPDFADGMAALPGELGSLGRRLQSALREEDWRTCHRLLHQFLDKYLREFAESLEAGGALAESDQLRDLLRQAVGVALASLLQPLPALADESSALGTELRQWRPGSDLAPLARRVRELCHQVGVHAGETTEQHTLMLGLFDLLLENLVELLDDGSWLHGQVAVVRELLAGDPDRQTLEATRNGLRELVYQQGLLKQGIVDSKDAMRTMMVTFVERLDGMTASTGQFQTRIESHLQVIREARSIAELGKRMDDVLEDTIQLQAQALRSREQMVAARAEVDAAEARIRELETQLRDVGDLVRSDPLTGALNRRGFEELYEREAAHAERDARPLTLAVLDLDEFSRLNARHGHPGGDAALRHFVAILRGGLRAVDAVCRHGGEEFVLLLPGTPLAEAQSVVQRMQRALAAQPAMHEGRRITFTFSAGVAMRQLGEDREHLVHRADRAMYQAKRDGRNRVVVAH</sequence>
<dbReference type="CDD" id="cd01949">
    <property type="entry name" value="GGDEF"/>
    <property type="match status" value="1"/>
</dbReference>
<comment type="catalytic activity">
    <reaction evidence="2">
        <text>2 GTP = 3',3'-c-di-GMP + 2 diphosphate</text>
        <dbReference type="Rhea" id="RHEA:24898"/>
        <dbReference type="ChEBI" id="CHEBI:33019"/>
        <dbReference type="ChEBI" id="CHEBI:37565"/>
        <dbReference type="ChEBI" id="CHEBI:58805"/>
        <dbReference type="EC" id="2.7.7.65"/>
    </reaction>
</comment>
<evidence type="ECO:0000256" key="1">
    <source>
        <dbReference type="ARBA" id="ARBA00012528"/>
    </source>
</evidence>
<dbReference type="SUPFAM" id="SSF55073">
    <property type="entry name" value="Nucleotide cyclase"/>
    <property type="match status" value="1"/>
</dbReference>
<gene>
    <name evidence="5" type="ORF">CSC65_14965</name>
</gene>
<dbReference type="InterPro" id="IPR043128">
    <property type="entry name" value="Rev_trsase/Diguanyl_cyclase"/>
</dbReference>
<dbReference type="NCBIfam" id="TIGR00254">
    <property type="entry name" value="GGDEF"/>
    <property type="match status" value="1"/>
</dbReference>
<dbReference type="InterPro" id="IPR029787">
    <property type="entry name" value="Nucleotide_cyclase"/>
</dbReference>
<dbReference type="RefSeq" id="WP_162411409.1">
    <property type="nucleotide sequence ID" value="NZ_PDWN01000017.1"/>
</dbReference>